<evidence type="ECO:0000256" key="1">
    <source>
        <dbReference type="ARBA" id="ARBA00004127"/>
    </source>
</evidence>
<keyword evidence="3 5" id="KW-1133">Transmembrane helix</keyword>
<reference evidence="6" key="1">
    <citation type="journal article" date="2015" name="Nature">
        <title>Complex archaea that bridge the gap between prokaryotes and eukaryotes.</title>
        <authorList>
            <person name="Spang A."/>
            <person name="Saw J.H."/>
            <person name="Jorgensen S.L."/>
            <person name="Zaremba-Niedzwiedzka K."/>
            <person name="Martijn J."/>
            <person name="Lind A.E."/>
            <person name="van Eijk R."/>
            <person name="Schleper C."/>
            <person name="Guy L."/>
            <person name="Ettema T.J."/>
        </authorList>
    </citation>
    <scope>NUCLEOTIDE SEQUENCE</scope>
</reference>
<dbReference type="GO" id="GO:0012505">
    <property type="term" value="C:endomembrane system"/>
    <property type="evidence" value="ECO:0007669"/>
    <property type="project" value="UniProtKB-SubCell"/>
</dbReference>
<accession>A0A0F9S6X0</accession>
<feature type="transmembrane region" description="Helical" evidence="5">
    <location>
        <begin position="94"/>
        <end position="121"/>
    </location>
</feature>
<evidence type="ECO:0000256" key="2">
    <source>
        <dbReference type="ARBA" id="ARBA00022692"/>
    </source>
</evidence>
<dbReference type="EMBL" id="LAZR01000612">
    <property type="protein sequence ID" value="KKN62819.1"/>
    <property type="molecule type" value="Genomic_DNA"/>
</dbReference>
<proteinExistence type="predicted"/>
<evidence type="ECO:0008006" key="7">
    <source>
        <dbReference type="Google" id="ProtNLM"/>
    </source>
</evidence>
<feature type="transmembrane region" description="Helical" evidence="5">
    <location>
        <begin position="12"/>
        <end position="29"/>
    </location>
</feature>
<evidence type="ECO:0000256" key="5">
    <source>
        <dbReference type="SAM" id="Phobius"/>
    </source>
</evidence>
<sequence length="151" mass="17039">MAMPRDFPDLPPVWALGAILAEWLAAWWLPLWRFASPVTTAIGIALFVGGIAIILWSALWFRRKKTPIEPRNVPKALIVEGPYRLNRNPIYTGMTLAVFGAALWFGALSALIVAAVFPFVITHRFIKGEETGLRQTFGAEAEAYFRRARRW</sequence>
<gene>
    <name evidence="6" type="ORF">LCGC14_0508260</name>
</gene>
<dbReference type="Gene3D" id="1.20.120.1630">
    <property type="match status" value="1"/>
</dbReference>
<comment type="subcellular location">
    <subcellularLocation>
        <location evidence="1">Endomembrane system</location>
        <topology evidence="1">Multi-pass membrane protein</topology>
    </subcellularLocation>
</comment>
<dbReference type="InterPro" id="IPR007318">
    <property type="entry name" value="Phopholipid_MeTrfase"/>
</dbReference>
<protein>
    <recommendedName>
        <fullName evidence="7">Steroid 5-alpha reductase C-terminal domain-containing protein</fullName>
    </recommendedName>
</protein>
<feature type="transmembrane region" description="Helical" evidence="5">
    <location>
        <begin position="41"/>
        <end position="61"/>
    </location>
</feature>
<dbReference type="AlphaFoldDB" id="A0A0F9S6X0"/>
<evidence type="ECO:0000256" key="4">
    <source>
        <dbReference type="ARBA" id="ARBA00023136"/>
    </source>
</evidence>
<name>A0A0F9S6X0_9ZZZZ</name>
<keyword evidence="4 5" id="KW-0472">Membrane</keyword>
<evidence type="ECO:0000313" key="6">
    <source>
        <dbReference type="EMBL" id="KKN62819.1"/>
    </source>
</evidence>
<organism evidence="6">
    <name type="scientific">marine sediment metagenome</name>
    <dbReference type="NCBI Taxonomy" id="412755"/>
    <lineage>
        <taxon>unclassified sequences</taxon>
        <taxon>metagenomes</taxon>
        <taxon>ecological metagenomes</taxon>
    </lineage>
</organism>
<keyword evidence="2 5" id="KW-0812">Transmembrane</keyword>
<dbReference type="Pfam" id="PF04191">
    <property type="entry name" value="PEMT"/>
    <property type="match status" value="1"/>
</dbReference>
<comment type="caution">
    <text evidence="6">The sequence shown here is derived from an EMBL/GenBank/DDBJ whole genome shotgun (WGS) entry which is preliminary data.</text>
</comment>
<evidence type="ECO:0000256" key="3">
    <source>
        <dbReference type="ARBA" id="ARBA00022989"/>
    </source>
</evidence>